<evidence type="ECO:0008006" key="6">
    <source>
        <dbReference type="Google" id="ProtNLM"/>
    </source>
</evidence>
<dbReference type="Gene3D" id="3.40.50.300">
    <property type="entry name" value="P-loop containing nucleotide triphosphate hydrolases"/>
    <property type="match status" value="1"/>
</dbReference>
<dbReference type="Proteomes" id="UP001276659">
    <property type="component" value="Unassembled WGS sequence"/>
</dbReference>
<dbReference type="AlphaFoldDB" id="A0AAD9ZCX5"/>
<dbReference type="SUPFAM" id="SSF52540">
    <property type="entry name" value="P-loop containing nucleoside triphosphate hydrolases"/>
    <property type="match status" value="1"/>
</dbReference>
<protein>
    <recommendedName>
        <fullName evidence="6">P-loop containing nucleoside triphosphate hydrolase protein</fullName>
    </recommendedName>
</protein>
<keyword evidence="5" id="KW-1185">Reference proteome</keyword>
<evidence type="ECO:0000313" key="5">
    <source>
        <dbReference type="Proteomes" id="UP001276659"/>
    </source>
</evidence>
<evidence type="ECO:0000313" key="4">
    <source>
        <dbReference type="EMBL" id="KAK3175997.1"/>
    </source>
</evidence>
<reference evidence="4" key="1">
    <citation type="submission" date="2022-11" db="EMBL/GenBank/DDBJ databases">
        <title>Chromosomal genome sequence assembly and mating type (MAT) locus characterization of the leprose asexual lichenized fungus Lepraria neglecta (Nyl.) Erichsen.</title>
        <authorList>
            <person name="Allen J.L."/>
            <person name="Pfeffer B."/>
        </authorList>
    </citation>
    <scope>NUCLEOTIDE SEQUENCE</scope>
    <source>
        <strain evidence="4">Allen 5258</strain>
    </source>
</reference>
<comment type="caution">
    <text evidence="4">The sequence shown here is derived from an EMBL/GenBank/DDBJ whole genome shotgun (WGS) entry which is preliminary data.</text>
</comment>
<dbReference type="GO" id="GO:0033063">
    <property type="term" value="C:Rad51B-Rad51C-Rad51D-XRCC2 complex"/>
    <property type="evidence" value="ECO:0007669"/>
    <property type="project" value="TreeGrafter"/>
</dbReference>
<evidence type="ECO:0000256" key="3">
    <source>
        <dbReference type="SAM" id="MobiDB-lite"/>
    </source>
</evidence>
<evidence type="ECO:0000256" key="1">
    <source>
        <dbReference type="ARBA" id="ARBA00004123"/>
    </source>
</evidence>
<dbReference type="GO" id="GO:0003697">
    <property type="term" value="F:single-stranded DNA binding"/>
    <property type="evidence" value="ECO:0007669"/>
    <property type="project" value="TreeGrafter"/>
</dbReference>
<keyword evidence="2" id="KW-0539">Nucleus</keyword>
<dbReference type="GO" id="GO:0007131">
    <property type="term" value="P:reciprocal meiotic recombination"/>
    <property type="evidence" value="ECO:0007669"/>
    <property type="project" value="TreeGrafter"/>
</dbReference>
<dbReference type="GO" id="GO:0000724">
    <property type="term" value="P:double-strand break repair via homologous recombination"/>
    <property type="evidence" value="ECO:0007669"/>
    <property type="project" value="TreeGrafter"/>
</dbReference>
<evidence type="ECO:0000256" key="2">
    <source>
        <dbReference type="ARBA" id="ARBA00023242"/>
    </source>
</evidence>
<gene>
    <name evidence="4" type="ORF">OEA41_007319</name>
</gene>
<dbReference type="InterPro" id="IPR027417">
    <property type="entry name" value="P-loop_NTPase"/>
</dbReference>
<dbReference type="PANTHER" id="PTHR46457:SF1">
    <property type="entry name" value="DNA REPAIR PROTEIN RAD51 HOMOLOG 4"/>
    <property type="match status" value="1"/>
</dbReference>
<comment type="subcellular location">
    <subcellularLocation>
        <location evidence="1">Nucleus</location>
    </subcellularLocation>
</comment>
<organism evidence="4 5">
    <name type="scientific">Lepraria neglecta</name>
    <dbReference type="NCBI Taxonomy" id="209136"/>
    <lineage>
        <taxon>Eukaryota</taxon>
        <taxon>Fungi</taxon>
        <taxon>Dikarya</taxon>
        <taxon>Ascomycota</taxon>
        <taxon>Pezizomycotina</taxon>
        <taxon>Lecanoromycetes</taxon>
        <taxon>OSLEUM clade</taxon>
        <taxon>Lecanoromycetidae</taxon>
        <taxon>Lecanorales</taxon>
        <taxon>Lecanorineae</taxon>
        <taxon>Stereocaulaceae</taxon>
        <taxon>Lepraria</taxon>
    </lineage>
</organism>
<dbReference type="PANTHER" id="PTHR46457">
    <property type="entry name" value="DNA REPAIR PROTEIN RAD51 HOMOLOG 4"/>
    <property type="match status" value="1"/>
</dbReference>
<feature type="compositionally biased region" description="Acidic residues" evidence="3">
    <location>
        <begin position="191"/>
        <end position="202"/>
    </location>
</feature>
<dbReference type="GO" id="GO:0000723">
    <property type="term" value="P:telomere maintenance"/>
    <property type="evidence" value="ECO:0007669"/>
    <property type="project" value="TreeGrafter"/>
</dbReference>
<sequence length="378" mass="40716">MSEAAQAAPPLLASNLLTSAKAHENSRPAPASSGSAVIDEEALSGGFRYGEITSIAGASGTGKSLLAYHATASHLLAFPRGEVAFIDTTGSFFPFRLRDVLVFRLEAKFQRESYQHSGYVYEKAPSNIKEAKQRFIDEATAMLDRVKVMRVFDLAGVIEAVGEVGEMRGRESQVAEKAGAVATRRARDEIGDSEEEPDEEDDVPAKPAAAEGCQEVDSQGGQVSIIVIDTITNVVSSLMSTSQTQGQALLESFMRSLHHLTSRHHICTILTNAAVGLTSSNNPVYRRRPEDSVSVFSSTMGKPALGKTFTYLIDTSVFLSVVPKTANDAAIAFGDRGDGLSFRKAFILEVLKDRCGTRGGRWAAFEILDEVKLVPCFS</sequence>
<dbReference type="GO" id="GO:0005657">
    <property type="term" value="C:replication fork"/>
    <property type="evidence" value="ECO:0007669"/>
    <property type="project" value="TreeGrafter"/>
</dbReference>
<dbReference type="GO" id="GO:0005815">
    <property type="term" value="C:microtubule organizing center"/>
    <property type="evidence" value="ECO:0007669"/>
    <property type="project" value="TreeGrafter"/>
</dbReference>
<dbReference type="GO" id="GO:0042148">
    <property type="term" value="P:DNA strand invasion"/>
    <property type="evidence" value="ECO:0007669"/>
    <property type="project" value="TreeGrafter"/>
</dbReference>
<name>A0AAD9ZCX5_9LECA</name>
<accession>A0AAD9ZCX5</accession>
<dbReference type="GO" id="GO:0000400">
    <property type="term" value="F:four-way junction DNA binding"/>
    <property type="evidence" value="ECO:0007669"/>
    <property type="project" value="TreeGrafter"/>
</dbReference>
<dbReference type="InterPro" id="IPR051988">
    <property type="entry name" value="HRR_RAD51_Paralog"/>
</dbReference>
<feature type="region of interest" description="Disordered" evidence="3">
    <location>
        <begin position="175"/>
        <end position="217"/>
    </location>
</feature>
<proteinExistence type="predicted"/>
<dbReference type="GO" id="GO:0008094">
    <property type="term" value="F:ATP-dependent activity, acting on DNA"/>
    <property type="evidence" value="ECO:0007669"/>
    <property type="project" value="TreeGrafter"/>
</dbReference>
<dbReference type="EMBL" id="JASNWA010000004">
    <property type="protein sequence ID" value="KAK3175997.1"/>
    <property type="molecule type" value="Genomic_DNA"/>
</dbReference>